<keyword evidence="10" id="KW-1185">Reference proteome</keyword>
<keyword evidence="5" id="KW-0378">Hydrolase</keyword>
<feature type="domain" description="Reverse transcriptase RNase H-like" evidence="8">
    <location>
        <begin position="3"/>
        <end position="49"/>
    </location>
</feature>
<dbReference type="SUPFAM" id="SSF53098">
    <property type="entry name" value="Ribonuclease H-like"/>
    <property type="match status" value="1"/>
</dbReference>
<sequence>MLDYETRYVMIERYCLALVWATCRLRHYMTEYSIHLISRLDPWRYLFHRPALSIQGSIVVDHLGSLPVSYGRALDDDFPYEDVAYVTSLSGWCMYFDGAANHSGYKIGVLLISPYGDHIPRSIRLTFLYRHPTTNNIVEYEACILGLEIALKLGIRQMEVFRDSNLNQFVDVLATLASMIDIPVDVIVHPSLIESRSVPTYCCLLDETELDDGLPWYHNIYHFLRLSAYPKVTTTKDKRALRHLASRFVICGETL</sequence>
<name>A0ABY9DZM4_VITVI</name>
<keyword evidence="2" id="KW-0548">Nucleotidyltransferase</keyword>
<keyword evidence="1" id="KW-0808">Transferase</keyword>
<dbReference type="InterPro" id="IPR036397">
    <property type="entry name" value="RNaseH_sf"/>
</dbReference>
<keyword evidence="3" id="KW-0540">Nuclease</keyword>
<dbReference type="Proteomes" id="UP001227230">
    <property type="component" value="Chromosome 19"/>
</dbReference>
<reference evidence="9 10" key="1">
    <citation type="journal article" date="2023" name="Hortic Res">
        <title>The complete reference genome for grapevine (Vitis vinifera L.) genetics and breeding.</title>
        <authorList>
            <person name="Shi X."/>
            <person name="Cao S."/>
            <person name="Wang X."/>
            <person name="Huang S."/>
            <person name="Wang Y."/>
            <person name="Liu Z."/>
            <person name="Liu W."/>
            <person name="Leng X."/>
            <person name="Peng Y."/>
            <person name="Wang N."/>
            <person name="Wang Y."/>
            <person name="Ma Z."/>
            <person name="Xu X."/>
            <person name="Zhang F."/>
            <person name="Xue H."/>
            <person name="Zhong H."/>
            <person name="Wang Y."/>
            <person name="Zhang K."/>
            <person name="Velt A."/>
            <person name="Avia K."/>
            <person name="Holtgrawe D."/>
            <person name="Grimplet J."/>
            <person name="Matus J.T."/>
            <person name="Ware D."/>
            <person name="Wu X."/>
            <person name="Wang H."/>
            <person name="Liu C."/>
            <person name="Fang Y."/>
            <person name="Rustenholz C."/>
            <person name="Cheng Z."/>
            <person name="Xiao H."/>
            <person name="Zhou Y."/>
        </authorList>
    </citation>
    <scope>NUCLEOTIDE SEQUENCE [LARGE SCALE GENOMIC DNA]</scope>
    <source>
        <strain evidence="10">cv. Pinot noir / PN40024</strain>
        <tissue evidence="9">Leaf</tissue>
    </source>
</reference>
<evidence type="ECO:0000256" key="1">
    <source>
        <dbReference type="ARBA" id="ARBA00022679"/>
    </source>
</evidence>
<dbReference type="PANTHER" id="PTHR48475">
    <property type="entry name" value="RIBONUCLEASE H"/>
    <property type="match status" value="1"/>
</dbReference>
<protein>
    <recommendedName>
        <fullName evidence="11">RNase H type-1 domain-containing protein</fullName>
    </recommendedName>
</protein>
<evidence type="ECO:0000256" key="2">
    <source>
        <dbReference type="ARBA" id="ARBA00022695"/>
    </source>
</evidence>
<evidence type="ECO:0000313" key="9">
    <source>
        <dbReference type="EMBL" id="WKA12964.1"/>
    </source>
</evidence>
<evidence type="ECO:0000256" key="4">
    <source>
        <dbReference type="ARBA" id="ARBA00022759"/>
    </source>
</evidence>
<keyword evidence="4" id="KW-0255">Endonuclease</keyword>
<evidence type="ECO:0000256" key="5">
    <source>
        <dbReference type="ARBA" id="ARBA00022801"/>
    </source>
</evidence>
<evidence type="ECO:0000256" key="6">
    <source>
        <dbReference type="ARBA" id="ARBA00022918"/>
    </source>
</evidence>
<keyword evidence="6" id="KW-0695">RNA-directed DNA polymerase</keyword>
<dbReference type="InterPro" id="IPR041373">
    <property type="entry name" value="RT_RNaseH"/>
</dbReference>
<dbReference type="Gene3D" id="3.30.420.10">
    <property type="entry name" value="Ribonuclease H-like superfamily/Ribonuclease H"/>
    <property type="match status" value="1"/>
</dbReference>
<evidence type="ECO:0000259" key="7">
    <source>
        <dbReference type="Pfam" id="PF13456"/>
    </source>
</evidence>
<dbReference type="Pfam" id="PF13456">
    <property type="entry name" value="RVT_3"/>
    <property type="match status" value="1"/>
</dbReference>
<proteinExistence type="predicted"/>
<dbReference type="InterPro" id="IPR002156">
    <property type="entry name" value="RNaseH_domain"/>
</dbReference>
<accession>A0ABY9DZM4</accession>
<evidence type="ECO:0008006" key="11">
    <source>
        <dbReference type="Google" id="ProtNLM"/>
    </source>
</evidence>
<dbReference type="InterPro" id="IPR012337">
    <property type="entry name" value="RNaseH-like_sf"/>
</dbReference>
<dbReference type="EMBL" id="CP126666">
    <property type="protein sequence ID" value="WKA12964.1"/>
    <property type="molecule type" value="Genomic_DNA"/>
</dbReference>
<evidence type="ECO:0000259" key="8">
    <source>
        <dbReference type="Pfam" id="PF17917"/>
    </source>
</evidence>
<gene>
    <name evidence="9" type="ORF">VitviT2T_030305</name>
</gene>
<organism evidence="9 10">
    <name type="scientific">Vitis vinifera</name>
    <name type="common">Grape</name>
    <dbReference type="NCBI Taxonomy" id="29760"/>
    <lineage>
        <taxon>Eukaryota</taxon>
        <taxon>Viridiplantae</taxon>
        <taxon>Streptophyta</taxon>
        <taxon>Embryophyta</taxon>
        <taxon>Tracheophyta</taxon>
        <taxon>Spermatophyta</taxon>
        <taxon>Magnoliopsida</taxon>
        <taxon>eudicotyledons</taxon>
        <taxon>Gunneridae</taxon>
        <taxon>Pentapetalae</taxon>
        <taxon>rosids</taxon>
        <taxon>Vitales</taxon>
        <taxon>Vitaceae</taxon>
        <taxon>Viteae</taxon>
        <taxon>Vitis</taxon>
    </lineage>
</organism>
<dbReference type="Pfam" id="PF17917">
    <property type="entry name" value="RT_RNaseH"/>
    <property type="match status" value="1"/>
</dbReference>
<evidence type="ECO:0000313" key="10">
    <source>
        <dbReference type="Proteomes" id="UP001227230"/>
    </source>
</evidence>
<evidence type="ECO:0000256" key="3">
    <source>
        <dbReference type="ARBA" id="ARBA00022722"/>
    </source>
</evidence>
<dbReference type="PANTHER" id="PTHR48475:SF1">
    <property type="entry name" value="RNASE H TYPE-1 DOMAIN-CONTAINING PROTEIN"/>
    <property type="match status" value="1"/>
</dbReference>
<feature type="domain" description="RNase H type-1" evidence="7">
    <location>
        <begin position="131"/>
        <end position="165"/>
    </location>
</feature>